<keyword evidence="6 9" id="KW-1133">Transmembrane helix</keyword>
<dbReference type="PROSITE" id="PS00218">
    <property type="entry name" value="AMINO_ACID_PERMEASE_1"/>
    <property type="match status" value="1"/>
</dbReference>
<sequence>MTSPSADGQIPEGAAAPHTEAVFTEKGRDLSERGHQSRRGPAVEQGEALANTLKPRHLSMIALGGVIGAGLLVASSTAILAAGPAVILAYALAGVVVVLVMRMLGEMASISPETGSFSAYATRFIGPWAGLSIGWLYWWFWVVVVGIEATAAAVIISGWLPEVPQWIPALIITLVFLIANLISVKSFGEFEFWFASIKIVSIIIFIIVGALLIAHVIPNNTATFGNLAPADGGFAPFGVAGILAALLPVIFSMFGAEVATIAAGESEQPAQAVRKAVNSVVWRILLFYIGSILVVLIVLPWDQITAGVSPFVTMLNAAGIGWAALAMDIIVLSALLSTLNASLYTASRMAFSLSRRGEAPKAFRKVSKRGTPYVAILASAVVGLLSVVLNYTTPEYVFSFLVNSTGAVAIFVWIVIAVSQLRSRRILAEDAVAAGEDPNATTKGAIRMWGFPWLTWVVIVALSALLIYMFFAGETRLIEVTTSFIIAGISIVAGVVVQRKQKRERAAAAVAPASGTGTGTGTGTVSTAPAPGSDPTSTPSTK</sequence>
<feature type="transmembrane region" description="Helical" evidence="9">
    <location>
        <begin position="280"/>
        <end position="301"/>
    </location>
</feature>
<comment type="similarity">
    <text evidence="2">Belongs to the amino acid-polyamine-organocation (APC) superfamily. Amino acid transporter (AAT) (TC 2.A.3.1) family.</text>
</comment>
<feature type="compositionally biased region" description="Basic and acidic residues" evidence="8">
    <location>
        <begin position="26"/>
        <end position="35"/>
    </location>
</feature>
<feature type="region of interest" description="Disordered" evidence="8">
    <location>
        <begin position="26"/>
        <end position="45"/>
    </location>
</feature>
<name>A0A7J5B1M1_9MICO</name>
<dbReference type="GO" id="GO:0006865">
    <property type="term" value="P:amino acid transport"/>
    <property type="evidence" value="ECO:0007669"/>
    <property type="project" value="UniProtKB-KW"/>
</dbReference>
<dbReference type="AlphaFoldDB" id="A0A7J5B1M1"/>
<evidence type="ECO:0000256" key="9">
    <source>
        <dbReference type="SAM" id="Phobius"/>
    </source>
</evidence>
<dbReference type="InterPro" id="IPR004840">
    <property type="entry name" value="Amino_acid_permease_CS"/>
</dbReference>
<evidence type="ECO:0000313" key="12">
    <source>
        <dbReference type="Proteomes" id="UP000490386"/>
    </source>
</evidence>
<feature type="transmembrane region" description="Helical" evidence="9">
    <location>
        <begin position="136"/>
        <end position="160"/>
    </location>
</feature>
<feature type="transmembrane region" description="Helical" evidence="9">
    <location>
        <begin position="373"/>
        <end position="391"/>
    </location>
</feature>
<feature type="domain" description="Amino acid permease/ SLC12A" evidence="10">
    <location>
        <begin position="57"/>
        <end position="503"/>
    </location>
</feature>
<feature type="transmembrane region" description="Helical" evidence="9">
    <location>
        <begin position="453"/>
        <end position="471"/>
    </location>
</feature>
<dbReference type="PANTHER" id="PTHR43495">
    <property type="entry name" value="GABA PERMEASE"/>
    <property type="match status" value="1"/>
</dbReference>
<feature type="region of interest" description="Disordered" evidence="8">
    <location>
        <begin position="1"/>
        <end position="20"/>
    </location>
</feature>
<dbReference type="PIRSF" id="PIRSF006060">
    <property type="entry name" value="AA_transporter"/>
    <property type="match status" value="1"/>
</dbReference>
<dbReference type="PANTHER" id="PTHR43495:SF5">
    <property type="entry name" value="GAMMA-AMINOBUTYRIC ACID PERMEASE"/>
    <property type="match status" value="1"/>
</dbReference>
<proteinExistence type="inferred from homology"/>
<dbReference type="OrthoDB" id="5297508at2"/>
<dbReference type="GO" id="GO:0016020">
    <property type="term" value="C:membrane"/>
    <property type="evidence" value="ECO:0007669"/>
    <property type="project" value="UniProtKB-SubCell"/>
</dbReference>
<feature type="transmembrane region" description="Helical" evidence="9">
    <location>
        <begin position="397"/>
        <end position="418"/>
    </location>
</feature>
<dbReference type="InterPro" id="IPR004841">
    <property type="entry name" value="AA-permease/SLC12A_dom"/>
</dbReference>
<protein>
    <submittedName>
        <fullName evidence="11">Amino acid permease</fullName>
    </submittedName>
</protein>
<evidence type="ECO:0000256" key="4">
    <source>
        <dbReference type="ARBA" id="ARBA00022692"/>
    </source>
</evidence>
<dbReference type="Proteomes" id="UP000490386">
    <property type="component" value="Unassembled WGS sequence"/>
</dbReference>
<feature type="transmembrane region" description="Helical" evidence="9">
    <location>
        <begin position="61"/>
        <end position="81"/>
    </location>
</feature>
<evidence type="ECO:0000259" key="10">
    <source>
        <dbReference type="Pfam" id="PF00324"/>
    </source>
</evidence>
<evidence type="ECO:0000256" key="6">
    <source>
        <dbReference type="ARBA" id="ARBA00022989"/>
    </source>
</evidence>
<evidence type="ECO:0000256" key="1">
    <source>
        <dbReference type="ARBA" id="ARBA00004141"/>
    </source>
</evidence>
<keyword evidence="5" id="KW-0029">Amino-acid transport</keyword>
<dbReference type="EMBL" id="WBJX01000003">
    <property type="protein sequence ID" value="KAB1637833.1"/>
    <property type="molecule type" value="Genomic_DNA"/>
</dbReference>
<dbReference type="GO" id="GO:0055085">
    <property type="term" value="P:transmembrane transport"/>
    <property type="evidence" value="ECO:0007669"/>
    <property type="project" value="InterPro"/>
</dbReference>
<reference evidence="11 12" key="1">
    <citation type="submission" date="2019-09" db="EMBL/GenBank/DDBJ databases">
        <title>Phylogeny of genus Pseudoclavibacter and closely related genus.</title>
        <authorList>
            <person name="Li Y."/>
        </authorList>
    </citation>
    <scope>NUCLEOTIDE SEQUENCE [LARGE SCALE GENOMIC DNA]</scope>
    <source>
        <strain evidence="11 12">THG-MD12</strain>
    </source>
</reference>
<keyword evidence="7 9" id="KW-0472">Membrane</keyword>
<comment type="subcellular location">
    <subcellularLocation>
        <location evidence="1">Membrane</location>
        <topology evidence="1">Multi-pass membrane protein</topology>
    </subcellularLocation>
</comment>
<comment type="caution">
    <text evidence="11">The sequence shown here is derived from an EMBL/GenBank/DDBJ whole genome shotgun (WGS) entry which is preliminary data.</text>
</comment>
<dbReference type="Pfam" id="PF00324">
    <property type="entry name" value="AA_permease"/>
    <property type="match status" value="1"/>
</dbReference>
<keyword evidence="12" id="KW-1185">Reference proteome</keyword>
<dbReference type="RefSeq" id="WP_151423981.1">
    <property type="nucleotide sequence ID" value="NZ_WBJX01000003.1"/>
</dbReference>
<feature type="region of interest" description="Disordered" evidence="8">
    <location>
        <begin position="507"/>
        <end position="542"/>
    </location>
</feature>
<feature type="transmembrane region" description="Helical" evidence="9">
    <location>
        <begin position="321"/>
        <end position="346"/>
    </location>
</feature>
<keyword evidence="4 9" id="KW-0812">Transmembrane</keyword>
<accession>A0A7J5B1M1</accession>
<feature type="transmembrane region" description="Helical" evidence="9">
    <location>
        <begin position="196"/>
        <end position="217"/>
    </location>
</feature>
<evidence type="ECO:0000256" key="7">
    <source>
        <dbReference type="ARBA" id="ARBA00023136"/>
    </source>
</evidence>
<dbReference type="FunFam" id="1.20.1740.10:FF:000001">
    <property type="entry name" value="Amino acid permease"/>
    <property type="match status" value="1"/>
</dbReference>
<evidence type="ECO:0000256" key="2">
    <source>
        <dbReference type="ARBA" id="ARBA00008583"/>
    </source>
</evidence>
<evidence type="ECO:0000256" key="5">
    <source>
        <dbReference type="ARBA" id="ARBA00022970"/>
    </source>
</evidence>
<gene>
    <name evidence="11" type="ORF">F8O03_11640</name>
</gene>
<evidence type="ECO:0000256" key="8">
    <source>
        <dbReference type="SAM" id="MobiDB-lite"/>
    </source>
</evidence>
<feature type="transmembrane region" description="Helical" evidence="9">
    <location>
        <begin position="87"/>
        <end position="104"/>
    </location>
</feature>
<feature type="transmembrane region" description="Helical" evidence="9">
    <location>
        <begin position="166"/>
        <end position="184"/>
    </location>
</feature>
<feature type="transmembrane region" description="Helical" evidence="9">
    <location>
        <begin position="477"/>
        <end position="497"/>
    </location>
</feature>
<organism evidence="11 12">
    <name type="scientific">Pseudoclavibacter terrae</name>
    <dbReference type="NCBI Taxonomy" id="1530195"/>
    <lineage>
        <taxon>Bacteria</taxon>
        <taxon>Bacillati</taxon>
        <taxon>Actinomycetota</taxon>
        <taxon>Actinomycetes</taxon>
        <taxon>Micrococcales</taxon>
        <taxon>Microbacteriaceae</taxon>
        <taxon>Pseudoclavibacter</taxon>
    </lineage>
</organism>
<keyword evidence="3" id="KW-0813">Transport</keyword>
<feature type="transmembrane region" description="Helical" evidence="9">
    <location>
        <begin position="237"/>
        <end position="259"/>
    </location>
</feature>
<evidence type="ECO:0000313" key="11">
    <source>
        <dbReference type="EMBL" id="KAB1637833.1"/>
    </source>
</evidence>
<evidence type="ECO:0000256" key="3">
    <source>
        <dbReference type="ARBA" id="ARBA00022448"/>
    </source>
</evidence>
<dbReference type="Gene3D" id="1.20.1740.10">
    <property type="entry name" value="Amino acid/polyamine transporter I"/>
    <property type="match status" value="1"/>
</dbReference>